<evidence type="ECO:0000256" key="3">
    <source>
        <dbReference type="ARBA" id="ARBA00022475"/>
    </source>
</evidence>
<keyword evidence="8" id="KW-0449">Lipoprotein</keyword>
<evidence type="ECO:0000313" key="12">
    <source>
        <dbReference type="Proteomes" id="UP000195570"/>
    </source>
</evidence>
<keyword evidence="5" id="KW-0732">Signal</keyword>
<gene>
    <name evidence="11" type="ORF">TEOVI_000533500</name>
</gene>
<evidence type="ECO:0000256" key="5">
    <source>
        <dbReference type="ARBA" id="ARBA00022729"/>
    </source>
</evidence>
<comment type="function">
    <text evidence="1">VSG forms a coat on the surface of the parasite. The trypanosome evades the immune response of the host by expressing a series of antigenically distinct VSGs from an estimated 1000 VSG genes.</text>
</comment>
<proteinExistence type="predicted"/>
<dbReference type="AlphaFoldDB" id="A0A1G4I0G9"/>
<keyword evidence="3" id="KW-1003">Cell membrane</keyword>
<reference evidence="11" key="1">
    <citation type="submission" date="2016-09" db="EMBL/GenBank/DDBJ databases">
        <authorList>
            <person name="Hebert L."/>
            <person name="Moumen B."/>
        </authorList>
    </citation>
    <scope>NUCLEOTIDE SEQUENCE [LARGE SCALE GENOMIC DNA]</scope>
    <source>
        <strain evidence="11">OVI</strain>
    </source>
</reference>
<dbReference type="EMBL" id="CZPT02000226">
    <property type="protein sequence ID" value="SCU65155.1"/>
    <property type="molecule type" value="Genomic_DNA"/>
</dbReference>
<dbReference type="Pfam" id="PF13206">
    <property type="entry name" value="VSG_B"/>
    <property type="match status" value="1"/>
</dbReference>
<accession>A0A1G4I0G9</accession>
<evidence type="ECO:0000259" key="10">
    <source>
        <dbReference type="Pfam" id="PF13206"/>
    </source>
</evidence>
<evidence type="ECO:0000313" key="11">
    <source>
        <dbReference type="EMBL" id="SCU65155.1"/>
    </source>
</evidence>
<evidence type="ECO:0000256" key="9">
    <source>
        <dbReference type="SAM" id="MobiDB-lite"/>
    </source>
</evidence>
<keyword evidence="12" id="KW-1185">Reference proteome</keyword>
<dbReference type="Proteomes" id="UP000195570">
    <property type="component" value="Unassembled WGS sequence"/>
</dbReference>
<organism evidence="11 12">
    <name type="scientific">Trypanosoma equiperdum</name>
    <dbReference type="NCBI Taxonomy" id="5694"/>
    <lineage>
        <taxon>Eukaryota</taxon>
        <taxon>Discoba</taxon>
        <taxon>Euglenozoa</taxon>
        <taxon>Kinetoplastea</taxon>
        <taxon>Metakinetoplastina</taxon>
        <taxon>Trypanosomatida</taxon>
        <taxon>Trypanosomatidae</taxon>
        <taxon>Trypanosoma</taxon>
    </lineage>
</organism>
<feature type="region of interest" description="Disordered" evidence="9">
    <location>
        <begin position="376"/>
        <end position="398"/>
    </location>
</feature>
<evidence type="ECO:0000256" key="1">
    <source>
        <dbReference type="ARBA" id="ARBA00002523"/>
    </source>
</evidence>
<dbReference type="InterPro" id="IPR025932">
    <property type="entry name" value="Trypano_VSG_B_N_dom"/>
</dbReference>
<dbReference type="GO" id="GO:0098552">
    <property type="term" value="C:side of membrane"/>
    <property type="evidence" value="ECO:0007669"/>
    <property type="project" value="UniProtKB-KW"/>
</dbReference>
<keyword evidence="4" id="KW-0336">GPI-anchor</keyword>
<comment type="caution">
    <text evidence="11">The sequence shown here is derived from an EMBL/GenBank/DDBJ whole genome shotgun (WGS) entry which is preliminary data.</text>
</comment>
<dbReference type="VEuPathDB" id="TriTrypDB:TEOVI_000533500"/>
<protein>
    <submittedName>
        <fullName evidence="11">Trypanosomal VSG domain containing protein, putative</fullName>
    </submittedName>
</protein>
<dbReference type="RefSeq" id="XP_067076801.1">
    <property type="nucleotide sequence ID" value="XM_067220700.1"/>
</dbReference>
<sequence length="398" mass="42646">MIGVPKALFLVIAARPSMPAANGNAPELKTMCEIYQLAASQGDITTINSEPNVESNMEQLKTLNLTVESDAWLEDKEGALADKDGTKKEDARKEWQTEKLKLDKTPADGKDHKFRMVPNHSHRPTVAAAIKRALEAALNLKDQYDLISARQKAAPSEIKKALTEALYGTGDTKLTGTIMTSTAKNYCSTTNGHAATVTGIAYNFLCLCSSTDQADTVECAHGITGNQLSDPTSGTNAQTALTATIQKCPKNVGKNDLTAQRITTVISAFLSLLGAASKGVTDAPVSFIYGKAHTNGDFNAKSGQGNCVNYKQQLTGSVTVIPWIRKLEDAQQKLLNQVADETAMRTIAAKIETLTTTAWSVHDQALLTPDVAATTKPSATELSTRTEADTTCKKKGKR</sequence>
<keyword evidence="7" id="KW-0325">Glycoprotein</keyword>
<evidence type="ECO:0000256" key="4">
    <source>
        <dbReference type="ARBA" id="ARBA00022622"/>
    </source>
</evidence>
<evidence type="ECO:0000256" key="2">
    <source>
        <dbReference type="ARBA" id="ARBA00004609"/>
    </source>
</evidence>
<feature type="region of interest" description="Disordered" evidence="9">
    <location>
        <begin position="78"/>
        <end position="97"/>
    </location>
</feature>
<feature type="domain" description="Trypanosome variant surface glycoprotein B-type N-terminal" evidence="10">
    <location>
        <begin position="8"/>
        <end position="352"/>
    </location>
</feature>
<evidence type="ECO:0000256" key="6">
    <source>
        <dbReference type="ARBA" id="ARBA00023136"/>
    </source>
</evidence>
<comment type="subcellular location">
    <subcellularLocation>
        <location evidence="2">Cell membrane</location>
        <topology evidence="2">Lipid-anchor</topology>
        <topology evidence="2">GPI-anchor</topology>
    </subcellularLocation>
</comment>
<name>A0A1G4I0G9_TRYEQ</name>
<keyword evidence="6" id="KW-0472">Membrane</keyword>
<dbReference type="GeneID" id="92379275"/>
<evidence type="ECO:0000256" key="7">
    <source>
        <dbReference type="ARBA" id="ARBA00023180"/>
    </source>
</evidence>
<evidence type="ECO:0000256" key="8">
    <source>
        <dbReference type="ARBA" id="ARBA00023288"/>
    </source>
</evidence>
<dbReference type="GO" id="GO:0005886">
    <property type="term" value="C:plasma membrane"/>
    <property type="evidence" value="ECO:0007669"/>
    <property type="project" value="UniProtKB-SubCell"/>
</dbReference>